<reference evidence="3" key="1">
    <citation type="journal article" date="2021" name="Open Biol.">
        <title>Shared evolutionary footprints suggest mitochondrial oxidative damage underlies multiple complex I losses in fungi.</title>
        <authorList>
            <person name="Schikora-Tamarit M.A."/>
            <person name="Marcet-Houben M."/>
            <person name="Nosek J."/>
            <person name="Gabaldon T."/>
        </authorList>
    </citation>
    <scope>NUCLEOTIDE SEQUENCE</scope>
    <source>
        <strain evidence="3">CBS2887</strain>
    </source>
</reference>
<evidence type="ECO:0000313" key="4">
    <source>
        <dbReference type="Proteomes" id="UP000774326"/>
    </source>
</evidence>
<accession>A0A9P8QGM4</accession>
<dbReference type="PANTHER" id="PTHR28251:SF1">
    <property type="entry name" value="V-TYPE ATPASE ASSEMBLY FACTOR PKR1"/>
    <property type="match status" value="1"/>
</dbReference>
<dbReference type="GO" id="GO:0070072">
    <property type="term" value="P:vacuolar proton-transporting V-type ATPase complex assembly"/>
    <property type="evidence" value="ECO:0007669"/>
    <property type="project" value="InterPro"/>
</dbReference>
<dbReference type="Pfam" id="PF08636">
    <property type="entry name" value="Pkr1"/>
    <property type="match status" value="1"/>
</dbReference>
<dbReference type="AlphaFoldDB" id="A0A9P8QGM4"/>
<dbReference type="PANTHER" id="PTHR28251">
    <property type="entry name" value="V-TYPE ATPASE ASSEMBLY FACTOR PKR1"/>
    <property type="match status" value="1"/>
</dbReference>
<keyword evidence="2" id="KW-0472">Membrane</keyword>
<reference evidence="3" key="2">
    <citation type="submission" date="2021-01" db="EMBL/GenBank/DDBJ databases">
        <authorList>
            <person name="Schikora-Tamarit M.A."/>
        </authorList>
    </citation>
    <scope>NUCLEOTIDE SEQUENCE</scope>
    <source>
        <strain evidence="3">CBS2887</strain>
    </source>
</reference>
<sequence>MTGTSSLTSMFPISVESNWFLRLAAADVDLGPPDIMEAEGTTPTLILATHISFALLSVSLIVFVILTNFNFHLCNLLVLSLALWAAITWFISELAKDQQQQQEKETKEKSEEEEEPTKAKEQEPKKVENVATPKKTTASGVSTPTSAPKRQLRRKV</sequence>
<dbReference type="EMBL" id="JAEUBG010000295">
    <property type="protein sequence ID" value="KAH3688544.1"/>
    <property type="molecule type" value="Genomic_DNA"/>
</dbReference>
<feature type="transmembrane region" description="Helical" evidence="2">
    <location>
        <begin position="45"/>
        <end position="66"/>
    </location>
</feature>
<evidence type="ECO:0000256" key="2">
    <source>
        <dbReference type="SAM" id="Phobius"/>
    </source>
</evidence>
<keyword evidence="4" id="KW-1185">Reference proteome</keyword>
<evidence type="ECO:0000256" key="1">
    <source>
        <dbReference type="SAM" id="MobiDB-lite"/>
    </source>
</evidence>
<name>A0A9P8QGM4_WICPI</name>
<evidence type="ECO:0000313" key="3">
    <source>
        <dbReference type="EMBL" id="KAH3688544.1"/>
    </source>
</evidence>
<gene>
    <name evidence="3" type="ORF">WICPIJ_000465</name>
</gene>
<feature type="compositionally biased region" description="Polar residues" evidence="1">
    <location>
        <begin position="134"/>
        <end position="148"/>
    </location>
</feature>
<feature type="region of interest" description="Disordered" evidence="1">
    <location>
        <begin position="100"/>
        <end position="156"/>
    </location>
</feature>
<proteinExistence type="predicted"/>
<keyword evidence="2" id="KW-0812">Transmembrane</keyword>
<evidence type="ECO:0008006" key="5">
    <source>
        <dbReference type="Google" id="ProtNLM"/>
    </source>
</evidence>
<comment type="caution">
    <text evidence="3">The sequence shown here is derived from an EMBL/GenBank/DDBJ whole genome shotgun (WGS) entry which is preliminary data.</text>
</comment>
<dbReference type="GO" id="GO:0005789">
    <property type="term" value="C:endoplasmic reticulum membrane"/>
    <property type="evidence" value="ECO:0007669"/>
    <property type="project" value="TreeGrafter"/>
</dbReference>
<feature type="compositionally biased region" description="Basic and acidic residues" evidence="1">
    <location>
        <begin position="102"/>
        <end position="128"/>
    </location>
</feature>
<dbReference type="Proteomes" id="UP000774326">
    <property type="component" value="Unassembled WGS sequence"/>
</dbReference>
<feature type="transmembrane region" description="Helical" evidence="2">
    <location>
        <begin position="73"/>
        <end position="92"/>
    </location>
</feature>
<dbReference type="OrthoDB" id="9626941at2759"/>
<dbReference type="InterPro" id="IPR013945">
    <property type="entry name" value="Pkr1"/>
</dbReference>
<protein>
    <recommendedName>
        <fullName evidence="5">V-type ATPase assembly factor PKR1</fullName>
    </recommendedName>
</protein>
<keyword evidence="2" id="KW-1133">Transmembrane helix</keyword>
<organism evidence="3 4">
    <name type="scientific">Wickerhamomyces pijperi</name>
    <name type="common">Yeast</name>
    <name type="synonym">Pichia pijperi</name>
    <dbReference type="NCBI Taxonomy" id="599730"/>
    <lineage>
        <taxon>Eukaryota</taxon>
        <taxon>Fungi</taxon>
        <taxon>Dikarya</taxon>
        <taxon>Ascomycota</taxon>
        <taxon>Saccharomycotina</taxon>
        <taxon>Saccharomycetes</taxon>
        <taxon>Phaffomycetales</taxon>
        <taxon>Wickerhamomycetaceae</taxon>
        <taxon>Wickerhamomyces</taxon>
    </lineage>
</organism>